<dbReference type="GO" id="GO:0030170">
    <property type="term" value="F:pyridoxal phosphate binding"/>
    <property type="evidence" value="ECO:0007669"/>
    <property type="project" value="InterPro"/>
</dbReference>
<dbReference type="GO" id="GO:0047536">
    <property type="term" value="F:2-aminoadipate transaminase activity"/>
    <property type="evidence" value="ECO:0007669"/>
    <property type="project" value="UniProtKB-EC"/>
</dbReference>
<sequence>MVQAGLPETPPMLILRPEQPTPLVSQIVEGLRGLIGSQKLKADSKLPSIRAFAAAHGVSVFTVVEAYDRLVAQGLLVSRANAGFFVKRRMEDSAAGAASVPRPDPRFDARWYLQQIFENRNLPLKPGCGWLPHDWLFEDGMRRSLRHLASEGADIGGYGLPFGHMALRMATAEALSEQQIVVEAAQVLLTQGSSQALDLVARRLLKPGDSVLVDDPGYPNLMFMLRFLGVEIVGVPRIPTGYDMPALEALLAAHRPKAFFTQPRLQSPTCSMASLPQLVQLLQLAQTHDFTLVENDIYAEMDASMRPSLASLGQLRRVVYVGSYSKTISPNIRVGYVVAQPELLEELAQLKMISGLTSSDITERLAFGIVTDGRWRKHLKALRERLAQAQGSVARRLDGLGFELFHEAAAGMYLWARHPDIADSAELSRRAAAEGIMLGPGQLFLVNPHPTGWLRFNVAFSEDERLWRFLERSIEERRHD</sequence>
<dbReference type="GO" id="GO:0003677">
    <property type="term" value="F:DNA binding"/>
    <property type="evidence" value="ECO:0007669"/>
    <property type="project" value="UniProtKB-KW"/>
</dbReference>
<dbReference type="SUPFAM" id="SSF46785">
    <property type="entry name" value="Winged helix' DNA-binding domain"/>
    <property type="match status" value="1"/>
</dbReference>
<dbReference type="InterPro" id="IPR015422">
    <property type="entry name" value="PyrdxlP-dep_Trfase_small"/>
</dbReference>
<dbReference type="CDD" id="cd07377">
    <property type="entry name" value="WHTH_GntR"/>
    <property type="match status" value="1"/>
</dbReference>
<dbReference type="CDD" id="cd00609">
    <property type="entry name" value="AAT_like"/>
    <property type="match status" value="1"/>
</dbReference>
<accession>A0A0H2LPI8</accession>
<protein>
    <submittedName>
        <fullName evidence="7">2-aminoadipate transaminase</fullName>
        <ecNumber evidence="7">2.6.1.39</ecNumber>
    </submittedName>
</protein>
<dbReference type="InterPro" id="IPR015424">
    <property type="entry name" value="PyrdxlP-dep_Trfase"/>
</dbReference>
<dbReference type="PANTHER" id="PTHR46577:SF2">
    <property type="entry name" value="TRANSCRIPTIONAL REGULATORY PROTEIN"/>
    <property type="match status" value="1"/>
</dbReference>
<keyword evidence="5" id="KW-0804">Transcription</keyword>
<dbReference type="Pfam" id="PF00155">
    <property type="entry name" value="Aminotran_1_2"/>
    <property type="match status" value="1"/>
</dbReference>
<dbReference type="SMART" id="SM00345">
    <property type="entry name" value="HTH_GNTR"/>
    <property type="match status" value="1"/>
</dbReference>
<feature type="domain" description="HTH gntR-type" evidence="6">
    <location>
        <begin position="21"/>
        <end position="89"/>
    </location>
</feature>
<dbReference type="InterPro" id="IPR051446">
    <property type="entry name" value="HTH_trans_reg/aminotransferase"/>
</dbReference>
<dbReference type="InterPro" id="IPR036388">
    <property type="entry name" value="WH-like_DNA-bd_sf"/>
</dbReference>
<reference evidence="7 8" key="1">
    <citation type="submission" date="2015-03" db="EMBL/GenBank/DDBJ databases">
        <title>Genome sequence of Variovorax paradoxus TBEA6.</title>
        <authorList>
            <person name="Poehlein A."/>
            <person name="Schuldes J."/>
            <person name="Wuebbeler J.H."/>
            <person name="Hiessl S."/>
            <person name="Steinbuechel A."/>
            <person name="Daniel R."/>
        </authorList>
    </citation>
    <scope>NUCLEOTIDE SEQUENCE [LARGE SCALE GENOMIC DNA]</scope>
    <source>
        <strain evidence="7 8">TBEA6</strain>
    </source>
</reference>
<evidence type="ECO:0000256" key="1">
    <source>
        <dbReference type="ARBA" id="ARBA00005384"/>
    </source>
</evidence>
<name>A0A0H2LPI8_VARPD</name>
<dbReference type="GO" id="GO:0003700">
    <property type="term" value="F:DNA-binding transcription factor activity"/>
    <property type="evidence" value="ECO:0007669"/>
    <property type="project" value="InterPro"/>
</dbReference>
<keyword evidence="3" id="KW-0805">Transcription regulation</keyword>
<dbReference type="PATRIC" id="fig|34073.19.peg.6883"/>
<comment type="similarity">
    <text evidence="1">In the C-terminal section; belongs to the class-I pyridoxal-phosphate-dependent aminotransferase family.</text>
</comment>
<keyword evidence="7" id="KW-0032">Aminotransferase</keyword>
<dbReference type="PROSITE" id="PS50949">
    <property type="entry name" value="HTH_GNTR"/>
    <property type="match status" value="1"/>
</dbReference>
<dbReference type="PANTHER" id="PTHR46577">
    <property type="entry name" value="HTH-TYPE TRANSCRIPTIONAL REGULATORY PROTEIN GABR"/>
    <property type="match status" value="1"/>
</dbReference>
<evidence type="ECO:0000256" key="2">
    <source>
        <dbReference type="ARBA" id="ARBA00022898"/>
    </source>
</evidence>
<evidence type="ECO:0000256" key="4">
    <source>
        <dbReference type="ARBA" id="ARBA00023125"/>
    </source>
</evidence>
<evidence type="ECO:0000313" key="7">
    <source>
        <dbReference type="EMBL" id="KLN52194.1"/>
    </source>
</evidence>
<dbReference type="EMBL" id="JZWI01000061">
    <property type="protein sequence ID" value="KLN52194.1"/>
    <property type="molecule type" value="Genomic_DNA"/>
</dbReference>
<dbReference type="EC" id="2.6.1.39" evidence="7"/>
<evidence type="ECO:0000256" key="5">
    <source>
        <dbReference type="ARBA" id="ARBA00023163"/>
    </source>
</evidence>
<gene>
    <name evidence="7" type="primary">lysN8</name>
    <name evidence="7" type="ORF">VPARA_66770</name>
</gene>
<dbReference type="Gene3D" id="1.10.10.10">
    <property type="entry name" value="Winged helix-like DNA-binding domain superfamily/Winged helix DNA-binding domain"/>
    <property type="match status" value="1"/>
</dbReference>
<keyword evidence="4" id="KW-0238">DNA-binding</keyword>
<dbReference type="InterPro" id="IPR004839">
    <property type="entry name" value="Aminotransferase_I/II_large"/>
</dbReference>
<dbReference type="Gene3D" id="3.90.1150.10">
    <property type="entry name" value="Aspartate Aminotransferase, domain 1"/>
    <property type="match status" value="1"/>
</dbReference>
<organism evidence="7 8">
    <name type="scientific">Variovorax paradoxus</name>
    <dbReference type="NCBI Taxonomy" id="34073"/>
    <lineage>
        <taxon>Bacteria</taxon>
        <taxon>Pseudomonadati</taxon>
        <taxon>Pseudomonadota</taxon>
        <taxon>Betaproteobacteria</taxon>
        <taxon>Burkholderiales</taxon>
        <taxon>Comamonadaceae</taxon>
        <taxon>Variovorax</taxon>
    </lineage>
</organism>
<evidence type="ECO:0000313" key="8">
    <source>
        <dbReference type="Proteomes" id="UP000035170"/>
    </source>
</evidence>
<keyword evidence="8" id="KW-1185">Reference proteome</keyword>
<dbReference type="InterPro" id="IPR036390">
    <property type="entry name" value="WH_DNA-bd_sf"/>
</dbReference>
<evidence type="ECO:0000256" key="3">
    <source>
        <dbReference type="ARBA" id="ARBA00023015"/>
    </source>
</evidence>
<proteinExistence type="inferred from homology"/>
<dbReference type="InterPro" id="IPR015421">
    <property type="entry name" value="PyrdxlP-dep_Trfase_major"/>
</dbReference>
<dbReference type="InterPro" id="IPR000524">
    <property type="entry name" value="Tscrpt_reg_HTH_GntR"/>
</dbReference>
<dbReference type="Proteomes" id="UP000035170">
    <property type="component" value="Unassembled WGS sequence"/>
</dbReference>
<dbReference type="AlphaFoldDB" id="A0A0H2LPI8"/>
<dbReference type="Gene3D" id="3.40.640.10">
    <property type="entry name" value="Type I PLP-dependent aspartate aminotransferase-like (Major domain)"/>
    <property type="match status" value="1"/>
</dbReference>
<comment type="caution">
    <text evidence="7">The sequence shown here is derived from an EMBL/GenBank/DDBJ whole genome shotgun (WGS) entry which is preliminary data.</text>
</comment>
<evidence type="ECO:0000259" key="6">
    <source>
        <dbReference type="PROSITE" id="PS50949"/>
    </source>
</evidence>
<keyword evidence="7" id="KW-0808">Transferase</keyword>
<keyword evidence="2" id="KW-0663">Pyridoxal phosphate</keyword>
<dbReference type="Pfam" id="PF00392">
    <property type="entry name" value="GntR"/>
    <property type="match status" value="1"/>
</dbReference>
<dbReference type="SUPFAM" id="SSF53383">
    <property type="entry name" value="PLP-dependent transferases"/>
    <property type="match status" value="1"/>
</dbReference>